<reference evidence="3" key="1">
    <citation type="submission" date="2021-06" db="EMBL/GenBank/DDBJ databases">
        <authorList>
            <person name="Kallberg Y."/>
            <person name="Tangrot J."/>
            <person name="Rosling A."/>
        </authorList>
    </citation>
    <scope>NUCLEOTIDE SEQUENCE</scope>
    <source>
        <strain evidence="3">AZ414A</strain>
    </source>
</reference>
<dbReference type="Pfam" id="PF11176">
    <property type="entry name" value="Tma16"/>
    <property type="match status" value="1"/>
</dbReference>
<feature type="compositionally biased region" description="Low complexity" evidence="2">
    <location>
        <begin position="12"/>
        <end position="30"/>
    </location>
</feature>
<proteinExistence type="inferred from homology"/>
<dbReference type="EMBL" id="CAJVPK010000238">
    <property type="protein sequence ID" value="CAG8480730.1"/>
    <property type="molecule type" value="Genomic_DNA"/>
</dbReference>
<sequence length="162" mass="18857">MLKKQKKTTGQISSSTSTYIHPSSRKAAQLQRAALRKDRVERIKSKKFNEGIQPLIDRILWFKYALDDSIPCATKNENRPKSSAKEDLLKALKSKEKREYIEGFEIPNLMDSRNVKTLREWDGDPNSIQIKQIEEGMKKLNYNDTPQEVMKQTIRQETMVLD</sequence>
<evidence type="ECO:0000313" key="4">
    <source>
        <dbReference type="Proteomes" id="UP000789706"/>
    </source>
</evidence>
<comment type="similarity">
    <text evidence="1">Belongs to the TMA16 family.</text>
</comment>
<dbReference type="PANTHER" id="PTHR13349">
    <property type="entry name" value="TRANSLATION MACHINERY-ASSOCIATED PROTEIN 16"/>
    <property type="match status" value="1"/>
</dbReference>
<dbReference type="Gene3D" id="1.20.1440.170">
    <property type="entry name" value="Translation machinery-associated protein 16-like"/>
    <property type="match status" value="1"/>
</dbReference>
<dbReference type="Proteomes" id="UP000789706">
    <property type="component" value="Unassembled WGS sequence"/>
</dbReference>
<evidence type="ECO:0000256" key="1">
    <source>
        <dbReference type="ARBA" id="ARBA00034127"/>
    </source>
</evidence>
<gene>
    <name evidence="3" type="ORF">DEBURN_LOCUS3645</name>
</gene>
<feature type="region of interest" description="Disordered" evidence="2">
    <location>
        <begin position="1"/>
        <end position="30"/>
    </location>
</feature>
<dbReference type="InterPro" id="IPR038356">
    <property type="entry name" value="Tma16_sf"/>
</dbReference>
<dbReference type="GO" id="GO:0005634">
    <property type="term" value="C:nucleus"/>
    <property type="evidence" value="ECO:0007669"/>
    <property type="project" value="TreeGrafter"/>
</dbReference>
<evidence type="ECO:0000313" key="3">
    <source>
        <dbReference type="EMBL" id="CAG8480730.1"/>
    </source>
</evidence>
<protein>
    <submittedName>
        <fullName evidence="3">2191_t:CDS:1</fullName>
    </submittedName>
</protein>
<name>A0A9N8WDH3_9GLOM</name>
<dbReference type="InterPro" id="IPR021346">
    <property type="entry name" value="Tma16"/>
</dbReference>
<dbReference type="PANTHER" id="PTHR13349:SF2">
    <property type="entry name" value="TRANSLATION MACHINERY-ASSOCIATED PROTEIN 16"/>
    <property type="match status" value="1"/>
</dbReference>
<evidence type="ECO:0000256" key="2">
    <source>
        <dbReference type="SAM" id="MobiDB-lite"/>
    </source>
</evidence>
<accession>A0A9N8WDH3</accession>
<dbReference type="AlphaFoldDB" id="A0A9N8WDH3"/>
<keyword evidence="4" id="KW-1185">Reference proteome</keyword>
<comment type="caution">
    <text evidence="3">The sequence shown here is derived from an EMBL/GenBank/DDBJ whole genome shotgun (WGS) entry which is preliminary data.</text>
</comment>
<organism evidence="3 4">
    <name type="scientific">Diversispora eburnea</name>
    <dbReference type="NCBI Taxonomy" id="1213867"/>
    <lineage>
        <taxon>Eukaryota</taxon>
        <taxon>Fungi</taxon>
        <taxon>Fungi incertae sedis</taxon>
        <taxon>Mucoromycota</taxon>
        <taxon>Glomeromycotina</taxon>
        <taxon>Glomeromycetes</taxon>
        <taxon>Diversisporales</taxon>
        <taxon>Diversisporaceae</taxon>
        <taxon>Diversispora</taxon>
    </lineage>
</organism>
<dbReference type="OrthoDB" id="270284at2759"/>